<dbReference type="Proteomes" id="UP000245626">
    <property type="component" value="Unassembled WGS sequence"/>
</dbReference>
<protein>
    <submittedName>
        <fullName evidence="1">Uncharacterized protein</fullName>
    </submittedName>
</protein>
<evidence type="ECO:0000313" key="2">
    <source>
        <dbReference type="Proteomes" id="UP000245626"/>
    </source>
</evidence>
<feature type="non-terminal residue" evidence="1">
    <location>
        <position position="62"/>
    </location>
</feature>
<accession>A0ACD0NL89</accession>
<evidence type="ECO:0000313" key="1">
    <source>
        <dbReference type="EMBL" id="PWN46588.1"/>
    </source>
</evidence>
<name>A0ACD0NL89_9BASI</name>
<reference evidence="1 2" key="1">
    <citation type="journal article" date="2018" name="Mol. Biol. Evol.">
        <title>Broad Genomic Sampling Reveals a Smut Pathogenic Ancestry of the Fungal Clade Ustilaginomycotina.</title>
        <authorList>
            <person name="Kijpornyongpan T."/>
            <person name="Mondo S.J."/>
            <person name="Barry K."/>
            <person name="Sandor L."/>
            <person name="Lee J."/>
            <person name="Lipzen A."/>
            <person name="Pangilinan J."/>
            <person name="LaButti K."/>
            <person name="Hainaut M."/>
            <person name="Henrissat B."/>
            <person name="Grigoriev I.V."/>
            <person name="Spatafora J.W."/>
            <person name="Aime M.C."/>
        </authorList>
    </citation>
    <scope>NUCLEOTIDE SEQUENCE [LARGE SCALE GENOMIC DNA]</scope>
    <source>
        <strain evidence="1 2">SA 807</strain>
    </source>
</reference>
<sequence>GSDEGPWNHSFRLEHKLGPRLKVTALIDPSHARAESVLSVKRNSFVLSAYKDTVVYPNFAEY</sequence>
<organism evidence="1 2">
    <name type="scientific">Violaceomyces palustris</name>
    <dbReference type="NCBI Taxonomy" id="1673888"/>
    <lineage>
        <taxon>Eukaryota</taxon>
        <taxon>Fungi</taxon>
        <taxon>Dikarya</taxon>
        <taxon>Basidiomycota</taxon>
        <taxon>Ustilaginomycotina</taxon>
        <taxon>Ustilaginomycetes</taxon>
        <taxon>Violaceomycetales</taxon>
        <taxon>Violaceomycetaceae</taxon>
        <taxon>Violaceomyces</taxon>
    </lineage>
</organism>
<proteinExistence type="predicted"/>
<keyword evidence="2" id="KW-1185">Reference proteome</keyword>
<feature type="non-terminal residue" evidence="1">
    <location>
        <position position="1"/>
    </location>
</feature>
<dbReference type="EMBL" id="KZ820868">
    <property type="protein sequence ID" value="PWN46588.1"/>
    <property type="molecule type" value="Genomic_DNA"/>
</dbReference>
<gene>
    <name evidence="1" type="ORF">IE53DRAFT_307933</name>
</gene>